<keyword evidence="7 12" id="KW-0418">Kinase</keyword>
<dbReference type="PANTHER" id="PTHR10344">
    <property type="entry name" value="THYMIDYLATE KINASE"/>
    <property type="match status" value="1"/>
</dbReference>
<dbReference type="HAMAP" id="MF_00165">
    <property type="entry name" value="Thymidylate_kinase"/>
    <property type="match status" value="1"/>
</dbReference>
<dbReference type="InterPro" id="IPR027417">
    <property type="entry name" value="P-loop_NTPase"/>
</dbReference>
<dbReference type="FunFam" id="3.40.50.300:FF:000225">
    <property type="entry name" value="Thymidylate kinase"/>
    <property type="match status" value="1"/>
</dbReference>
<evidence type="ECO:0000256" key="10">
    <source>
        <dbReference type="ARBA" id="ARBA00048743"/>
    </source>
</evidence>
<dbReference type="RefSeq" id="WP_147798401.1">
    <property type="nucleotide sequence ID" value="NZ_VPFL01000001.1"/>
</dbReference>
<dbReference type="AlphaFoldDB" id="A0A5C7EMD0"/>
<sequence length="206" mass="23319">MGRGRFITLEGIDGTGKSTHMDWIRRFLEHRGVSVVVTREPGGTALGEALREVILRQSMHPETETLLIFAARCEHLTRVIRPALEAGRWVVSDRFTDATFAYQSGGRGVAEEKVAALEAWVHPDLQPDLTLLFDTSEAVARGRLGANHRELDRFEQEPEAFFGQVRVGYLTRARRFPERIRVIDASRSVEEIQKELEVILLSILKN</sequence>
<evidence type="ECO:0000256" key="4">
    <source>
        <dbReference type="ARBA" id="ARBA00022679"/>
    </source>
</evidence>
<keyword evidence="15" id="KW-1185">Reference proteome</keyword>
<comment type="catalytic activity">
    <reaction evidence="10 12">
        <text>dTMP + ATP = dTDP + ADP</text>
        <dbReference type="Rhea" id="RHEA:13517"/>
        <dbReference type="ChEBI" id="CHEBI:30616"/>
        <dbReference type="ChEBI" id="CHEBI:58369"/>
        <dbReference type="ChEBI" id="CHEBI:63528"/>
        <dbReference type="ChEBI" id="CHEBI:456216"/>
        <dbReference type="EC" id="2.7.4.9"/>
    </reaction>
</comment>
<dbReference type="GO" id="GO:0006233">
    <property type="term" value="P:dTDP biosynthetic process"/>
    <property type="evidence" value="ECO:0007669"/>
    <property type="project" value="InterPro"/>
</dbReference>
<evidence type="ECO:0000256" key="1">
    <source>
        <dbReference type="ARBA" id="ARBA00009776"/>
    </source>
</evidence>
<evidence type="ECO:0000256" key="12">
    <source>
        <dbReference type="HAMAP-Rule" id="MF_00165"/>
    </source>
</evidence>
<dbReference type="Gene3D" id="3.40.50.300">
    <property type="entry name" value="P-loop containing nucleotide triphosphate hydrolases"/>
    <property type="match status" value="1"/>
</dbReference>
<dbReference type="Proteomes" id="UP000321201">
    <property type="component" value="Unassembled WGS sequence"/>
</dbReference>
<dbReference type="InterPro" id="IPR018094">
    <property type="entry name" value="Thymidylate_kinase"/>
</dbReference>
<dbReference type="GO" id="GO:0006235">
    <property type="term" value="P:dTTP biosynthetic process"/>
    <property type="evidence" value="ECO:0007669"/>
    <property type="project" value="UniProtKB-UniRule"/>
</dbReference>
<feature type="binding site" evidence="12">
    <location>
        <begin position="11"/>
        <end position="18"/>
    </location>
    <ligand>
        <name>ATP</name>
        <dbReference type="ChEBI" id="CHEBI:30616"/>
    </ligand>
</feature>
<dbReference type="SUPFAM" id="SSF52540">
    <property type="entry name" value="P-loop containing nucleoside triphosphate hydrolases"/>
    <property type="match status" value="1"/>
</dbReference>
<dbReference type="GO" id="GO:0006227">
    <property type="term" value="P:dUDP biosynthetic process"/>
    <property type="evidence" value="ECO:0007669"/>
    <property type="project" value="TreeGrafter"/>
</dbReference>
<dbReference type="GO" id="GO:0005829">
    <property type="term" value="C:cytosol"/>
    <property type="evidence" value="ECO:0007669"/>
    <property type="project" value="TreeGrafter"/>
</dbReference>
<comment type="function">
    <text evidence="11 12">Phosphorylation of dTMP to form dTDP in both de novo and salvage pathways of dTTP synthesis.</text>
</comment>
<keyword evidence="4 12" id="KW-0808">Transferase</keyword>
<dbReference type="InParanoid" id="A0A5C7EMD0"/>
<comment type="caution">
    <text evidence="14">The sequence shown here is derived from an EMBL/GenBank/DDBJ whole genome shotgun (WGS) entry which is preliminary data.</text>
</comment>
<evidence type="ECO:0000259" key="13">
    <source>
        <dbReference type="Pfam" id="PF02223"/>
    </source>
</evidence>
<dbReference type="EMBL" id="VPFL01000001">
    <property type="protein sequence ID" value="TXF13633.1"/>
    <property type="molecule type" value="Genomic_DNA"/>
</dbReference>
<evidence type="ECO:0000256" key="5">
    <source>
        <dbReference type="ARBA" id="ARBA00022727"/>
    </source>
</evidence>
<evidence type="ECO:0000313" key="15">
    <source>
        <dbReference type="Proteomes" id="UP000321201"/>
    </source>
</evidence>
<name>A0A5C7EMD0_9PROT</name>
<evidence type="ECO:0000256" key="11">
    <source>
        <dbReference type="ARBA" id="ARBA00057735"/>
    </source>
</evidence>
<evidence type="ECO:0000256" key="7">
    <source>
        <dbReference type="ARBA" id="ARBA00022777"/>
    </source>
</evidence>
<evidence type="ECO:0000256" key="2">
    <source>
        <dbReference type="ARBA" id="ARBA00012980"/>
    </source>
</evidence>
<evidence type="ECO:0000256" key="8">
    <source>
        <dbReference type="ARBA" id="ARBA00022840"/>
    </source>
</evidence>
<reference evidence="14 15" key="1">
    <citation type="submission" date="2019-08" db="EMBL/GenBank/DDBJ databases">
        <title>Pelomicrobium methylotrophicum gen. nov., sp. nov. a moderately thermophilic, facultatively anaerobic, lithoautotrophic and methylotrophic bacterium isolated from a terrestrial mud volcano.</title>
        <authorList>
            <person name="Slobodkina G.B."/>
            <person name="Merkel A.Y."/>
            <person name="Slobodkin A.I."/>
        </authorList>
    </citation>
    <scope>NUCLEOTIDE SEQUENCE [LARGE SCALE GENOMIC DNA]</scope>
    <source>
        <strain evidence="14 15">SM250</strain>
    </source>
</reference>
<dbReference type="CDD" id="cd01672">
    <property type="entry name" value="TMPK"/>
    <property type="match status" value="1"/>
</dbReference>
<keyword evidence="8 12" id="KW-0067">ATP-binding</keyword>
<dbReference type="NCBIfam" id="TIGR00041">
    <property type="entry name" value="DTMP_kinase"/>
    <property type="match status" value="1"/>
</dbReference>
<accession>A0A5C7EMD0</accession>
<dbReference type="FunCoup" id="A0A5C7EMD0">
    <property type="interactions" value="505"/>
</dbReference>
<feature type="domain" description="Thymidylate kinase-like" evidence="13">
    <location>
        <begin position="9"/>
        <end position="195"/>
    </location>
</feature>
<dbReference type="OrthoDB" id="5291738at2"/>
<evidence type="ECO:0000256" key="3">
    <source>
        <dbReference type="ARBA" id="ARBA00017144"/>
    </source>
</evidence>
<comment type="similarity">
    <text evidence="1 12">Belongs to the thymidylate kinase family.</text>
</comment>
<evidence type="ECO:0000256" key="6">
    <source>
        <dbReference type="ARBA" id="ARBA00022741"/>
    </source>
</evidence>
<organism evidence="14 15">
    <name type="scientific">Pelomicrobium methylotrophicum</name>
    <dbReference type="NCBI Taxonomy" id="2602750"/>
    <lineage>
        <taxon>Bacteria</taxon>
        <taxon>Pseudomonadati</taxon>
        <taxon>Pseudomonadota</taxon>
        <taxon>Hydrogenophilia</taxon>
        <taxon>Hydrogenophilia incertae sedis</taxon>
        <taxon>Pelomicrobium</taxon>
    </lineage>
</organism>
<evidence type="ECO:0000256" key="9">
    <source>
        <dbReference type="ARBA" id="ARBA00029962"/>
    </source>
</evidence>
<proteinExistence type="inferred from homology"/>
<dbReference type="GO" id="GO:0005524">
    <property type="term" value="F:ATP binding"/>
    <property type="evidence" value="ECO:0007669"/>
    <property type="project" value="UniProtKB-UniRule"/>
</dbReference>
<dbReference type="GO" id="GO:0004798">
    <property type="term" value="F:dTMP kinase activity"/>
    <property type="evidence" value="ECO:0007669"/>
    <property type="project" value="UniProtKB-UniRule"/>
</dbReference>
<dbReference type="Pfam" id="PF02223">
    <property type="entry name" value="Thymidylate_kin"/>
    <property type="match status" value="1"/>
</dbReference>
<gene>
    <name evidence="12" type="primary">tmk</name>
    <name evidence="14" type="ORF">FR698_00510</name>
</gene>
<dbReference type="EC" id="2.7.4.9" evidence="2 12"/>
<dbReference type="PANTHER" id="PTHR10344:SF4">
    <property type="entry name" value="UMP-CMP KINASE 2, MITOCHONDRIAL"/>
    <property type="match status" value="1"/>
</dbReference>
<keyword evidence="6 12" id="KW-0547">Nucleotide-binding</keyword>
<protein>
    <recommendedName>
        <fullName evidence="3 12">Thymidylate kinase</fullName>
        <ecNumber evidence="2 12">2.7.4.9</ecNumber>
    </recommendedName>
    <alternativeName>
        <fullName evidence="9 12">dTMP kinase</fullName>
    </alternativeName>
</protein>
<keyword evidence="5 12" id="KW-0545">Nucleotide biosynthesis</keyword>
<dbReference type="InterPro" id="IPR039430">
    <property type="entry name" value="Thymidylate_kin-like_dom"/>
</dbReference>
<evidence type="ECO:0000313" key="14">
    <source>
        <dbReference type="EMBL" id="TXF13633.1"/>
    </source>
</evidence>